<dbReference type="Proteomes" id="UP000033428">
    <property type="component" value="Unassembled WGS sequence"/>
</dbReference>
<keyword evidence="1" id="KW-0472">Membrane</keyword>
<keyword evidence="2" id="KW-0732">Signal</keyword>
<evidence type="ECO:0000256" key="1">
    <source>
        <dbReference type="SAM" id="Phobius"/>
    </source>
</evidence>
<dbReference type="EMBL" id="JYNY01000179">
    <property type="protein sequence ID" value="KJJ85332.1"/>
    <property type="molecule type" value="Genomic_DNA"/>
</dbReference>
<proteinExistence type="predicted"/>
<sequence length="231" mass="26116">MKKQWTHFKCLLLSTLLACGLSGIAHAAIVNTVMTNNPGTPYNPAIKLINSTPEIFEAIVYNNKNFGQSWTVGDEGYTLRQLMVKGNNFLSAYMFEIQLYKMASAGGVYTPISSNLFSTTQNASFPVSTVTSQWVVFDVEDVLLDPNSYYLFKIVDNGNELFRWYEGDQYLNGTMSYKNTYLPYRDFAFGIVSETIDPKEFAIPEITGYGIVIVLGVIFGWFYIIRKLRIS</sequence>
<protein>
    <submittedName>
        <fullName evidence="3">Membrane protein</fullName>
    </submittedName>
</protein>
<dbReference type="AlphaFoldDB" id="A0A0F0CPZ6"/>
<evidence type="ECO:0000313" key="3">
    <source>
        <dbReference type="EMBL" id="KJJ85332.1"/>
    </source>
</evidence>
<feature type="signal peptide" evidence="2">
    <location>
        <begin position="1"/>
        <end position="27"/>
    </location>
</feature>
<gene>
    <name evidence="3" type="ORF">OMAG_000802</name>
</gene>
<feature type="chain" id="PRO_5002437363" evidence="2">
    <location>
        <begin position="28"/>
        <end position="231"/>
    </location>
</feature>
<evidence type="ECO:0000256" key="2">
    <source>
        <dbReference type="SAM" id="SignalP"/>
    </source>
</evidence>
<reference evidence="3 4" key="1">
    <citation type="submission" date="2015-02" db="EMBL/GenBank/DDBJ databases">
        <title>Single-cell genomics of uncultivated deep-branching MTB reveals a conserved set of magnetosome genes.</title>
        <authorList>
            <person name="Kolinko S."/>
            <person name="Richter M."/>
            <person name="Glockner F.O."/>
            <person name="Brachmann A."/>
            <person name="Schuler D."/>
        </authorList>
    </citation>
    <scope>NUCLEOTIDE SEQUENCE [LARGE SCALE GENOMIC DNA]</scope>
    <source>
        <strain evidence="3">SKK-01</strain>
    </source>
</reference>
<name>A0A0F0CPZ6_9BACT</name>
<keyword evidence="1" id="KW-0812">Transmembrane</keyword>
<evidence type="ECO:0000313" key="4">
    <source>
        <dbReference type="Proteomes" id="UP000033428"/>
    </source>
</evidence>
<keyword evidence="1" id="KW-1133">Transmembrane helix</keyword>
<organism evidence="3 4">
    <name type="scientific">Candidatus Omnitrophus magneticus</name>
    <dbReference type="NCBI Taxonomy" id="1609969"/>
    <lineage>
        <taxon>Bacteria</taxon>
        <taxon>Pseudomonadati</taxon>
        <taxon>Candidatus Omnitrophota</taxon>
        <taxon>Candidatus Omnitrophus</taxon>
    </lineage>
</organism>
<accession>A0A0F0CPZ6</accession>
<comment type="caution">
    <text evidence="3">The sequence shown here is derived from an EMBL/GenBank/DDBJ whole genome shotgun (WGS) entry which is preliminary data.</text>
</comment>
<keyword evidence="4" id="KW-1185">Reference proteome</keyword>
<feature type="transmembrane region" description="Helical" evidence="1">
    <location>
        <begin position="206"/>
        <end position="225"/>
    </location>
</feature>